<evidence type="ECO:0000256" key="4">
    <source>
        <dbReference type="ARBA" id="ARBA00022692"/>
    </source>
</evidence>
<keyword evidence="5" id="KW-0029">Amino-acid transport</keyword>
<dbReference type="PANTHER" id="PTHR11795:SF442">
    <property type="entry name" value="ABC TRANSPORTER ATP-BINDING PROTEIN"/>
    <property type="match status" value="1"/>
</dbReference>
<name>A0A437QHH6_9PROT</name>
<comment type="caution">
    <text evidence="10">The sequence shown here is derived from an EMBL/GenBank/DDBJ whole genome shotgun (WGS) entry which is preliminary data.</text>
</comment>
<proteinExistence type="inferred from homology"/>
<evidence type="ECO:0000313" key="10">
    <source>
        <dbReference type="EMBL" id="RVU34005.1"/>
    </source>
</evidence>
<feature type="transmembrane region" description="Helical" evidence="9">
    <location>
        <begin position="142"/>
        <end position="167"/>
    </location>
</feature>
<dbReference type="OrthoDB" id="8126477at2"/>
<evidence type="ECO:0000313" key="11">
    <source>
        <dbReference type="Proteomes" id="UP000287447"/>
    </source>
</evidence>
<evidence type="ECO:0000256" key="7">
    <source>
        <dbReference type="ARBA" id="ARBA00023136"/>
    </source>
</evidence>
<dbReference type="Pfam" id="PF02653">
    <property type="entry name" value="BPD_transp_2"/>
    <property type="match status" value="1"/>
</dbReference>
<dbReference type="GO" id="GO:0005886">
    <property type="term" value="C:plasma membrane"/>
    <property type="evidence" value="ECO:0007669"/>
    <property type="project" value="UniProtKB-SubCell"/>
</dbReference>
<reference evidence="11" key="1">
    <citation type="submission" date="2019-01" db="EMBL/GenBank/DDBJ databases">
        <title>Gri0909 isolated from a small marine red alga.</title>
        <authorList>
            <person name="Kim J."/>
            <person name="Jeong S.E."/>
            <person name="Jeon C.O."/>
        </authorList>
    </citation>
    <scope>NUCLEOTIDE SEQUENCE [LARGE SCALE GENOMIC DNA]</scope>
    <source>
        <strain evidence="11">Gri0909</strain>
    </source>
</reference>
<comment type="subcellular location">
    <subcellularLocation>
        <location evidence="1">Cell membrane</location>
        <topology evidence="1">Multi-pass membrane protein</topology>
    </subcellularLocation>
</comment>
<dbReference type="InterPro" id="IPR001851">
    <property type="entry name" value="ABC_transp_permease"/>
</dbReference>
<keyword evidence="2" id="KW-0813">Transport</keyword>
<dbReference type="AlphaFoldDB" id="A0A437QHH6"/>
<dbReference type="PANTHER" id="PTHR11795">
    <property type="entry name" value="BRANCHED-CHAIN AMINO ACID TRANSPORT SYSTEM PERMEASE PROTEIN LIVH"/>
    <property type="match status" value="1"/>
</dbReference>
<organism evidence="10 11">
    <name type="scientific">Hwanghaeella grinnelliae</name>
    <dbReference type="NCBI Taxonomy" id="2500179"/>
    <lineage>
        <taxon>Bacteria</taxon>
        <taxon>Pseudomonadati</taxon>
        <taxon>Pseudomonadota</taxon>
        <taxon>Alphaproteobacteria</taxon>
        <taxon>Rhodospirillales</taxon>
        <taxon>Rhodospirillaceae</taxon>
        <taxon>Hwanghaeella</taxon>
    </lineage>
</organism>
<evidence type="ECO:0000256" key="5">
    <source>
        <dbReference type="ARBA" id="ARBA00022970"/>
    </source>
</evidence>
<comment type="similarity">
    <text evidence="8">Belongs to the binding-protein-dependent transport system permease family. LivHM subfamily.</text>
</comment>
<evidence type="ECO:0000256" key="3">
    <source>
        <dbReference type="ARBA" id="ARBA00022475"/>
    </source>
</evidence>
<keyword evidence="4 9" id="KW-0812">Transmembrane</keyword>
<evidence type="ECO:0000256" key="9">
    <source>
        <dbReference type="SAM" id="Phobius"/>
    </source>
</evidence>
<dbReference type="InterPro" id="IPR052157">
    <property type="entry name" value="BCAA_transport_permease"/>
</dbReference>
<evidence type="ECO:0000256" key="1">
    <source>
        <dbReference type="ARBA" id="ARBA00004651"/>
    </source>
</evidence>
<protein>
    <submittedName>
        <fullName evidence="10">Branched-chain amino acid ABC transporter permease</fullName>
    </submittedName>
</protein>
<feature type="transmembrane region" description="Helical" evidence="9">
    <location>
        <begin position="100"/>
        <end position="122"/>
    </location>
</feature>
<dbReference type="EMBL" id="SADE01000004">
    <property type="protein sequence ID" value="RVU34005.1"/>
    <property type="molecule type" value="Genomic_DNA"/>
</dbReference>
<feature type="transmembrane region" description="Helical" evidence="9">
    <location>
        <begin position="272"/>
        <end position="290"/>
    </location>
</feature>
<keyword evidence="7 9" id="KW-0472">Membrane</keyword>
<dbReference type="GO" id="GO:0022857">
    <property type="term" value="F:transmembrane transporter activity"/>
    <property type="evidence" value="ECO:0007669"/>
    <property type="project" value="InterPro"/>
</dbReference>
<dbReference type="GO" id="GO:0006865">
    <property type="term" value="P:amino acid transport"/>
    <property type="evidence" value="ECO:0007669"/>
    <property type="project" value="UniProtKB-KW"/>
</dbReference>
<sequence>MLTATAILIDGLIEASYLFLVALGLTLIFGVMKILNVAHGSFYAFGAYASATAIGWWFASGFPDYGSFALMFAIAIGLGIIFGLLLEVGLLKRMYGKDEVIIVLVTFASFLMLEDVIIWIWGGNAYFAFEPYSLLGDIQFGTLFYSNYDLALIGLAVALAAGTWLLLNRTAKGRLLLAVIHDTEMAAAFGINVKRYFTVTFIIGATLGCLGGAVMAPKISVAPGIGVEVIVLAFAIVVIGGMGSIWGAIIGALVVGLARAAAVHLLPEVELFVIYAVMTLVLIFRPEGLFMRQKARKI</sequence>
<dbReference type="CDD" id="cd06582">
    <property type="entry name" value="TM_PBP1_LivH_like"/>
    <property type="match status" value="1"/>
</dbReference>
<accession>A0A437QHH6</accession>
<dbReference type="RefSeq" id="WP_127768035.1">
    <property type="nucleotide sequence ID" value="NZ_SADE01000004.1"/>
</dbReference>
<keyword evidence="11" id="KW-1185">Reference proteome</keyword>
<evidence type="ECO:0000256" key="8">
    <source>
        <dbReference type="ARBA" id="ARBA00037998"/>
    </source>
</evidence>
<feature type="transmembrane region" description="Helical" evidence="9">
    <location>
        <begin position="42"/>
        <end position="59"/>
    </location>
</feature>
<gene>
    <name evidence="10" type="ORF">EOI86_23060</name>
</gene>
<dbReference type="Proteomes" id="UP000287447">
    <property type="component" value="Unassembled WGS sequence"/>
</dbReference>
<feature type="transmembrane region" description="Helical" evidence="9">
    <location>
        <begin position="196"/>
        <end position="215"/>
    </location>
</feature>
<keyword evidence="3" id="KW-1003">Cell membrane</keyword>
<keyword evidence="6 9" id="KW-1133">Transmembrane helix</keyword>
<feature type="transmembrane region" description="Helical" evidence="9">
    <location>
        <begin position="15"/>
        <end position="35"/>
    </location>
</feature>
<evidence type="ECO:0000256" key="6">
    <source>
        <dbReference type="ARBA" id="ARBA00022989"/>
    </source>
</evidence>
<feature type="transmembrane region" description="Helical" evidence="9">
    <location>
        <begin position="65"/>
        <end position="88"/>
    </location>
</feature>
<evidence type="ECO:0000256" key="2">
    <source>
        <dbReference type="ARBA" id="ARBA00022448"/>
    </source>
</evidence>